<evidence type="ECO:0000256" key="1">
    <source>
        <dbReference type="SAM" id="SignalP"/>
    </source>
</evidence>
<dbReference type="PANTHER" id="PTHR40617:SF1">
    <property type="entry name" value="ATTH DOMAIN-CONTAINING PROTEIN-RELATED"/>
    <property type="match status" value="1"/>
</dbReference>
<accession>A0A559L9M2</accession>
<feature type="chain" id="PRO_5021981530" evidence="1">
    <location>
        <begin position="22"/>
        <end position="351"/>
    </location>
</feature>
<comment type="caution">
    <text evidence="3">The sequence shown here is derived from an EMBL/GenBank/DDBJ whole genome shotgun (WGS) entry which is preliminary data.</text>
</comment>
<dbReference type="InterPro" id="IPR023374">
    <property type="entry name" value="AttH-like_dom_sf"/>
</dbReference>
<gene>
    <name evidence="3" type="primary">khs-3</name>
    <name evidence="3" type="ORF">Focb16_v000034</name>
</gene>
<dbReference type="PANTHER" id="PTHR40617">
    <property type="entry name" value="TERPENE CYCLASE ASQC"/>
    <property type="match status" value="1"/>
</dbReference>
<dbReference type="SUPFAM" id="SSF159245">
    <property type="entry name" value="AttH-like"/>
    <property type="match status" value="1"/>
</dbReference>
<evidence type="ECO:0000313" key="3">
    <source>
        <dbReference type="EMBL" id="TVY70059.1"/>
    </source>
</evidence>
<sequence>MLQTLRGSTAALLLPLLAVNAASFRSEEGSILSNGSYQLPTSFDIASTQTNREGADGASFWSSSFILGSNNHSYLVLSHVLADPSLYRASILDITDPSLYTQFETLSKPTSFYSDTGVFNASFPDYGFGSTSPSDGLSEMRTWSAVPGAEFDLTFESTSPVLLNGGLGVFKAGNSTVYEWSMPAGKTRGWLNVNGTKVIVDTAQSLTWYDRQWGGAPPNWSWFELHLENVNGTDIPLSIWVWDEEHGQRGVATVRDGGVQNVIPVASLETSGRTFSSKASGATYPLDWSLHLADGTELSISSVRDDQELYAPGGKLPTYEGYVTVAGVYKGSQKVEGYGLIEISPPDAFAM</sequence>
<dbReference type="AlphaFoldDB" id="A0A559L9M2"/>
<dbReference type="InterPro" id="IPR010791">
    <property type="entry name" value="AttH_dom"/>
</dbReference>
<feature type="domain" description="AttH" evidence="2">
    <location>
        <begin position="116"/>
        <end position="214"/>
    </location>
</feature>
<reference evidence="3 4" key="1">
    <citation type="journal article" date="2019" name="Microbiol. Resour. Announc.">
        <title>High-quality draft genome sequence of Fusarium oxysporum f. sp. cubense strain 160527, a causal agent of Panama disease.</title>
        <authorList>
            <person name="Asai S."/>
            <person name="Ayukawa Y."/>
            <person name="Gan P."/>
            <person name="Masuda S."/>
            <person name="Komatsu K."/>
            <person name="Shirasu K."/>
            <person name="Arie T."/>
        </authorList>
    </citation>
    <scope>NUCLEOTIDE SEQUENCE [LARGE SCALE GENOMIC DNA]</scope>
    <source>
        <strain evidence="3 4">160527</strain>
    </source>
</reference>
<feature type="signal peptide" evidence="1">
    <location>
        <begin position="1"/>
        <end position="21"/>
    </location>
</feature>
<name>A0A559L9M2_FUSOC</name>
<proteinExistence type="predicted"/>
<evidence type="ECO:0000259" key="2">
    <source>
        <dbReference type="Pfam" id="PF07143"/>
    </source>
</evidence>
<keyword evidence="1" id="KW-0732">Signal</keyword>
<evidence type="ECO:0000313" key="4">
    <source>
        <dbReference type="Proteomes" id="UP000320707"/>
    </source>
</evidence>
<dbReference type="Pfam" id="PF07143">
    <property type="entry name" value="CrtC"/>
    <property type="match status" value="1"/>
</dbReference>
<protein>
    <submittedName>
        <fullName evidence="3">Kievitone hydratase</fullName>
    </submittedName>
</protein>
<dbReference type="EMBL" id="SRMI01000005">
    <property type="protein sequence ID" value="TVY70059.1"/>
    <property type="molecule type" value="Genomic_DNA"/>
</dbReference>
<dbReference type="Pfam" id="PF17186">
    <property type="entry name" value="Lipocalin_9"/>
    <property type="match status" value="1"/>
</dbReference>
<dbReference type="Proteomes" id="UP000320707">
    <property type="component" value="Unassembled WGS sequence"/>
</dbReference>
<dbReference type="InterPro" id="IPR053112">
    <property type="entry name" value="Fungal_Dehydratase/Hydratase"/>
</dbReference>
<organism evidence="3 4">
    <name type="scientific">Fusarium oxysporum f. sp. cubense</name>
    <dbReference type="NCBI Taxonomy" id="61366"/>
    <lineage>
        <taxon>Eukaryota</taxon>
        <taxon>Fungi</taxon>
        <taxon>Dikarya</taxon>
        <taxon>Ascomycota</taxon>
        <taxon>Pezizomycotina</taxon>
        <taxon>Sordariomycetes</taxon>
        <taxon>Hypocreomycetidae</taxon>
        <taxon>Hypocreales</taxon>
        <taxon>Nectriaceae</taxon>
        <taxon>Fusarium</taxon>
        <taxon>Fusarium oxysporum species complex</taxon>
    </lineage>
</organism>
<dbReference type="Gene3D" id="2.40.370.10">
    <property type="entry name" value="AttH-like domain"/>
    <property type="match status" value="2"/>
</dbReference>